<organism evidence="1 2">
    <name type="scientific">Botryotinia fuckeliana (strain T4)</name>
    <name type="common">Noble rot fungus</name>
    <name type="synonym">Botrytis cinerea</name>
    <dbReference type="NCBI Taxonomy" id="999810"/>
    <lineage>
        <taxon>Eukaryota</taxon>
        <taxon>Fungi</taxon>
        <taxon>Dikarya</taxon>
        <taxon>Ascomycota</taxon>
        <taxon>Pezizomycotina</taxon>
        <taxon>Leotiomycetes</taxon>
        <taxon>Helotiales</taxon>
        <taxon>Sclerotiniaceae</taxon>
        <taxon>Botrytis</taxon>
    </lineage>
</organism>
<proteinExistence type="predicted"/>
<name>G2YMP9_BOTF4</name>
<protein>
    <submittedName>
        <fullName evidence="1">Uncharacterized protein</fullName>
    </submittedName>
</protein>
<dbReference type="Proteomes" id="UP000008177">
    <property type="component" value="Unplaced contigs"/>
</dbReference>
<sequence>MLKANIVIAWQTPYWTLSTRQSSSLALRHKYSKKSFECRESGISSQISSQGISGCALSLTRNKVYRDGIDFLSSFVTPHQGFSSILQSLESPTDIFVLSDLGIASVGFSMTMVVFRNAD</sequence>
<dbReference type="HOGENOM" id="CLU_2061148_0_0_1"/>
<accession>G2YMP9</accession>
<reference evidence="2" key="1">
    <citation type="journal article" date="2011" name="PLoS Genet.">
        <title>Genomic analysis of the necrotrophic fungal pathogens Sclerotinia sclerotiorum and Botrytis cinerea.</title>
        <authorList>
            <person name="Amselem J."/>
            <person name="Cuomo C.A."/>
            <person name="van Kan J.A."/>
            <person name="Viaud M."/>
            <person name="Benito E.P."/>
            <person name="Couloux A."/>
            <person name="Coutinho P.M."/>
            <person name="de Vries R.P."/>
            <person name="Dyer P.S."/>
            <person name="Fillinger S."/>
            <person name="Fournier E."/>
            <person name="Gout L."/>
            <person name="Hahn M."/>
            <person name="Kohn L."/>
            <person name="Lapalu N."/>
            <person name="Plummer K.M."/>
            <person name="Pradier J.M."/>
            <person name="Quevillon E."/>
            <person name="Sharon A."/>
            <person name="Simon A."/>
            <person name="ten Have A."/>
            <person name="Tudzynski B."/>
            <person name="Tudzynski P."/>
            <person name="Wincker P."/>
            <person name="Andrew M."/>
            <person name="Anthouard V."/>
            <person name="Beever R.E."/>
            <person name="Beffa R."/>
            <person name="Benoit I."/>
            <person name="Bouzid O."/>
            <person name="Brault B."/>
            <person name="Chen Z."/>
            <person name="Choquer M."/>
            <person name="Collemare J."/>
            <person name="Cotton P."/>
            <person name="Danchin E.G."/>
            <person name="Da Silva C."/>
            <person name="Gautier A."/>
            <person name="Giraud C."/>
            <person name="Giraud T."/>
            <person name="Gonzalez C."/>
            <person name="Grossetete S."/>
            <person name="Guldener U."/>
            <person name="Henrissat B."/>
            <person name="Howlett B.J."/>
            <person name="Kodira C."/>
            <person name="Kretschmer M."/>
            <person name="Lappartient A."/>
            <person name="Leroch M."/>
            <person name="Levis C."/>
            <person name="Mauceli E."/>
            <person name="Neuveglise C."/>
            <person name="Oeser B."/>
            <person name="Pearson M."/>
            <person name="Poulain J."/>
            <person name="Poussereau N."/>
            <person name="Quesneville H."/>
            <person name="Rascle C."/>
            <person name="Schumacher J."/>
            <person name="Segurens B."/>
            <person name="Sexton A."/>
            <person name="Silva E."/>
            <person name="Sirven C."/>
            <person name="Soanes D.M."/>
            <person name="Talbot N.J."/>
            <person name="Templeton M."/>
            <person name="Yandava C."/>
            <person name="Yarden O."/>
            <person name="Zeng Q."/>
            <person name="Rollins J.A."/>
            <person name="Lebrun M.H."/>
            <person name="Dickman M."/>
        </authorList>
    </citation>
    <scope>NUCLEOTIDE SEQUENCE [LARGE SCALE GENOMIC DNA]</scope>
    <source>
        <strain evidence="2">T4</strain>
    </source>
</reference>
<dbReference type="InParanoid" id="G2YMP9"/>
<dbReference type="AlphaFoldDB" id="G2YMP9"/>
<dbReference type="EMBL" id="FQ790345">
    <property type="protein sequence ID" value="CCD52897.1"/>
    <property type="molecule type" value="Genomic_DNA"/>
</dbReference>
<evidence type="ECO:0000313" key="2">
    <source>
        <dbReference type="Proteomes" id="UP000008177"/>
    </source>
</evidence>
<gene>
    <name evidence="1" type="ORF">BofuT4_P138210.1</name>
</gene>
<evidence type="ECO:0000313" key="1">
    <source>
        <dbReference type="EMBL" id="CCD52897.1"/>
    </source>
</evidence>